<comment type="caution">
    <text evidence="2">The sequence shown here is derived from an EMBL/GenBank/DDBJ whole genome shotgun (WGS) entry which is preliminary data.</text>
</comment>
<gene>
    <name evidence="2" type="ORF">NW209_15215</name>
</gene>
<feature type="signal peptide" evidence="1">
    <location>
        <begin position="1"/>
        <end position="20"/>
    </location>
</feature>
<keyword evidence="3" id="KW-1185">Reference proteome</keyword>
<name>A0AAW5N4A5_9BACT</name>
<dbReference type="EMBL" id="JANRHJ010000029">
    <property type="protein sequence ID" value="MCR8875341.1"/>
    <property type="molecule type" value="Genomic_DNA"/>
</dbReference>
<dbReference type="AlphaFoldDB" id="A0AAW5N4A5"/>
<evidence type="ECO:0000313" key="2">
    <source>
        <dbReference type="EMBL" id="MCR8875341.1"/>
    </source>
</evidence>
<dbReference type="Proteomes" id="UP001204579">
    <property type="component" value="Unassembled WGS sequence"/>
</dbReference>
<dbReference type="RefSeq" id="WP_022340494.1">
    <property type="nucleotide sequence ID" value="NZ_CAUBSI010000022.1"/>
</dbReference>
<keyword evidence="1" id="KW-0732">Signal</keyword>
<dbReference type="GeneID" id="82443597"/>
<proteinExistence type="predicted"/>
<evidence type="ECO:0000256" key="1">
    <source>
        <dbReference type="SAM" id="SignalP"/>
    </source>
</evidence>
<feature type="chain" id="PRO_5043947117" evidence="1">
    <location>
        <begin position="21"/>
        <end position="119"/>
    </location>
</feature>
<evidence type="ECO:0000313" key="3">
    <source>
        <dbReference type="Proteomes" id="UP001204579"/>
    </source>
</evidence>
<protein>
    <submittedName>
        <fullName evidence="2">Uncharacterized protein</fullName>
    </submittedName>
</protein>
<sequence length="119" mass="13507">MKKLGLTLVAALAFSASVFAQEKADATPQQWDGTINKAKLSKYLQLDAGQHDKVADICDFFQDEMKRANRSKNSDEKVRNAVYGNLKLMKQTLDEKQYSSYVRLMAMTLRNKGIDIEKK</sequence>
<reference evidence="2 3" key="1">
    <citation type="submission" date="2022-08" db="EMBL/GenBank/DDBJ databases">
        <authorList>
            <person name="Zeman M."/>
            <person name="Kubasova T."/>
        </authorList>
    </citation>
    <scope>NUCLEOTIDE SEQUENCE [LARGE SCALE GENOMIC DNA]</scope>
    <source>
        <strain evidence="2 3">ET62</strain>
    </source>
</reference>
<accession>A0AAW5N4A5</accession>
<organism evidence="2 3">
    <name type="scientific">Phocaeicola barnesiae</name>
    <dbReference type="NCBI Taxonomy" id="376804"/>
    <lineage>
        <taxon>Bacteria</taxon>
        <taxon>Pseudomonadati</taxon>
        <taxon>Bacteroidota</taxon>
        <taxon>Bacteroidia</taxon>
        <taxon>Bacteroidales</taxon>
        <taxon>Bacteroidaceae</taxon>
        <taxon>Phocaeicola</taxon>
    </lineage>
</organism>